<accession>A0A927FUK0</accession>
<evidence type="ECO:0000256" key="1">
    <source>
        <dbReference type="SAM" id="MobiDB-lite"/>
    </source>
</evidence>
<evidence type="ECO:0000313" key="3">
    <source>
        <dbReference type="Proteomes" id="UP000654108"/>
    </source>
</evidence>
<evidence type="ECO:0000313" key="2">
    <source>
        <dbReference type="EMBL" id="MBD8065637.1"/>
    </source>
</evidence>
<dbReference type="EMBL" id="JACYFU010000002">
    <property type="protein sequence ID" value="MBD8065637.1"/>
    <property type="molecule type" value="Genomic_DNA"/>
</dbReference>
<organism evidence="2 3">
    <name type="scientific">Devosia oryzisoli</name>
    <dbReference type="NCBI Taxonomy" id="2774138"/>
    <lineage>
        <taxon>Bacteria</taxon>
        <taxon>Pseudomonadati</taxon>
        <taxon>Pseudomonadota</taxon>
        <taxon>Alphaproteobacteria</taxon>
        <taxon>Hyphomicrobiales</taxon>
        <taxon>Devosiaceae</taxon>
        <taxon>Devosia</taxon>
    </lineage>
</organism>
<proteinExistence type="predicted"/>
<sequence length="68" mass="7713">MTSSAERQRRHRQRQRQGKRVMTVEVDVAHVEAVLSEAGHLPPAGTDDPETLRRALERAIDGWQVVKV</sequence>
<name>A0A927FUK0_9HYPH</name>
<keyword evidence="3" id="KW-1185">Reference proteome</keyword>
<dbReference type="Proteomes" id="UP000654108">
    <property type="component" value="Unassembled WGS sequence"/>
</dbReference>
<feature type="region of interest" description="Disordered" evidence="1">
    <location>
        <begin position="1"/>
        <end position="21"/>
    </location>
</feature>
<protein>
    <submittedName>
        <fullName evidence="2">Uncharacterized protein</fullName>
    </submittedName>
</protein>
<dbReference type="AlphaFoldDB" id="A0A927FUK0"/>
<dbReference type="RefSeq" id="WP_191774708.1">
    <property type="nucleotide sequence ID" value="NZ_JACYFU010000002.1"/>
</dbReference>
<gene>
    <name evidence="2" type="ORF">IC608_09125</name>
</gene>
<comment type="caution">
    <text evidence="2">The sequence shown here is derived from an EMBL/GenBank/DDBJ whole genome shotgun (WGS) entry which is preliminary data.</text>
</comment>
<reference evidence="2" key="1">
    <citation type="submission" date="2020-09" db="EMBL/GenBank/DDBJ databases">
        <title>Genome seq and assembly of Devosia sp.</title>
        <authorList>
            <person name="Chhetri G."/>
        </authorList>
    </citation>
    <scope>NUCLEOTIDE SEQUENCE</scope>
    <source>
        <strain evidence="2">PTR5</strain>
    </source>
</reference>
<feature type="compositionally biased region" description="Basic residues" evidence="1">
    <location>
        <begin position="8"/>
        <end position="19"/>
    </location>
</feature>